<evidence type="ECO:0000313" key="12">
    <source>
        <dbReference type="Proteomes" id="UP000077603"/>
    </source>
</evidence>
<evidence type="ECO:0000256" key="8">
    <source>
        <dbReference type="PROSITE-ProRule" id="PRU00703"/>
    </source>
</evidence>
<comment type="function">
    <text evidence="9">Acts as a magnesium transporter.</text>
</comment>
<evidence type="ECO:0000259" key="10">
    <source>
        <dbReference type="PROSITE" id="PS51371"/>
    </source>
</evidence>
<dbReference type="KEGG" id="bne:DA69_07930"/>
<organism evidence="11 12">
    <name type="scientific">Brevundimonas naejangsanensis</name>
    <dbReference type="NCBI Taxonomy" id="588932"/>
    <lineage>
        <taxon>Bacteria</taxon>
        <taxon>Pseudomonadati</taxon>
        <taxon>Pseudomonadota</taxon>
        <taxon>Alphaproteobacteria</taxon>
        <taxon>Caulobacterales</taxon>
        <taxon>Caulobacteraceae</taxon>
        <taxon>Brevundimonas</taxon>
    </lineage>
</organism>
<dbReference type="Proteomes" id="UP000077603">
    <property type="component" value="Chromosome"/>
</dbReference>
<evidence type="ECO:0000256" key="7">
    <source>
        <dbReference type="ARBA" id="ARBA00023136"/>
    </source>
</evidence>
<comment type="subunit">
    <text evidence="9">Homodimer.</text>
</comment>
<keyword evidence="3 9" id="KW-0813">Transport</keyword>
<dbReference type="SMART" id="SM00924">
    <property type="entry name" value="MgtE_N"/>
    <property type="match status" value="1"/>
</dbReference>
<feature type="transmembrane region" description="Helical" evidence="9">
    <location>
        <begin position="309"/>
        <end position="329"/>
    </location>
</feature>
<feature type="domain" description="CBS" evidence="10">
    <location>
        <begin position="228"/>
        <end position="284"/>
    </location>
</feature>
<sequence>MTHTDLAPLRPEDAQLENESHAALGEDYALTAAFVEKVVDAADDGDGLRLRSLLEDLHPADVADLMGFLTAEHRSVVVQWLPPDLLAESLPEMDDGIREQVLERVPSATLAEALQELDSDDAASVVEDLEDDQRERVLAAMPEVDRAAIESSLGYEEDSAGRLMQREFMAAPQFWNVGDTIDHVRAQGDDLPELFFDIYVVDPMNRPVGGVAISRMLRSPRTTPLTELMEPVNVIEVDVDQEEVAYIFEKYHLISAPVVDTGGRLVGQLTVDDVVNIIQEENREDILRLAGVSDEDRSSSVLEIVRGRVPWLGINLFTAVLGASVIALFEGTIQQIVALAVLMPIVSAIGGNAGTQALTVTVRALATRELNASNALRTFWREMAVGLANGFILAPLIGMAAGFWFQDWRIGAVIGTAMILNLLVAASVGVLTPLTLAKLKFDPAVSSAVFVTATTDFFGFLIFLGLATIVLL</sequence>
<evidence type="ECO:0000256" key="4">
    <source>
        <dbReference type="ARBA" id="ARBA00022692"/>
    </source>
</evidence>
<dbReference type="PANTHER" id="PTHR43773">
    <property type="entry name" value="MAGNESIUM TRANSPORTER MGTE"/>
    <property type="match status" value="1"/>
</dbReference>
<feature type="transmembrane region" description="Helical" evidence="9">
    <location>
        <begin position="410"/>
        <end position="436"/>
    </location>
</feature>
<keyword evidence="8" id="KW-0129">CBS domain</keyword>
<dbReference type="PANTHER" id="PTHR43773:SF1">
    <property type="entry name" value="MAGNESIUM TRANSPORTER MGTE"/>
    <property type="match status" value="1"/>
</dbReference>
<evidence type="ECO:0000313" key="11">
    <source>
        <dbReference type="EMBL" id="ANF54673.1"/>
    </source>
</evidence>
<proteinExistence type="inferred from homology"/>
<reference evidence="11 12" key="1">
    <citation type="journal article" date="2014" name="Genome Announc.">
        <title>Genome Sequence of a Promising Hydrogen-Producing Facultative Anaerobic Bacterium, Brevundimonas naejangsanensis Strain B1.</title>
        <authorList>
            <person name="Su H."/>
            <person name="Zhang T."/>
            <person name="Bao M."/>
            <person name="Jiang Y."/>
            <person name="Wang Y."/>
            <person name="Tan T."/>
        </authorList>
    </citation>
    <scope>NUCLEOTIDE SEQUENCE [LARGE SCALE GENOMIC DNA]</scope>
    <source>
        <strain evidence="11 12">B1</strain>
    </source>
</reference>
<dbReference type="CDD" id="cd04606">
    <property type="entry name" value="CBS_pair_Mg_transporter"/>
    <property type="match status" value="1"/>
</dbReference>
<dbReference type="NCBIfam" id="TIGR00400">
    <property type="entry name" value="mgtE"/>
    <property type="match status" value="1"/>
</dbReference>
<dbReference type="SUPFAM" id="SSF158791">
    <property type="entry name" value="MgtE N-terminal domain-like"/>
    <property type="match status" value="1"/>
</dbReference>
<evidence type="ECO:0000256" key="5">
    <source>
        <dbReference type="ARBA" id="ARBA00022842"/>
    </source>
</evidence>
<dbReference type="SUPFAM" id="SSF161093">
    <property type="entry name" value="MgtE membrane domain-like"/>
    <property type="match status" value="1"/>
</dbReference>
<evidence type="ECO:0000256" key="3">
    <source>
        <dbReference type="ARBA" id="ARBA00022448"/>
    </source>
</evidence>
<dbReference type="STRING" id="588932.DA69_07930"/>
<dbReference type="Pfam" id="PF01769">
    <property type="entry name" value="MgtE"/>
    <property type="match status" value="1"/>
</dbReference>
<dbReference type="InterPro" id="IPR046342">
    <property type="entry name" value="CBS_dom_sf"/>
</dbReference>
<dbReference type="RefSeq" id="WP_025978276.1">
    <property type="nucleotide sequence ID" value="NZ_CP015614.1"/>
</dbReference>
<dbReference type="InterPro" id="IPR006669">
    <property type="entry name" value="MgtE_transporter"/>
</dbReference>
<dbReference type="GO" id="GO:0015095">
    <property type="term" value="F:magnesium ion transmembrane transporter activity"/>
    <property type="evidence" value="ECO:0007669"/>
    <property type="project" value="UniProtKB-UniRule"/>
</dbReference>
<dbReference type="AlphaFoldDB" id="A0A172Y634"/>
<dbReference type="Gene3D" id="1.10.357.20">
    <property type="entry name" value="SLC41 divalent cation transporters, integral membrane domain"/>
    <property type="match status" value="1"/>
</dbReference>
<dbReference type="InterPro" id="IPR006667">
    <property type="entry name" value="SLC41_membr_dom"/>
</dbReference>
<dbReference type="Gene3D" id="1.25.60.10">
    <property type="entry name" value="MgtE N-terminal domain-like"/>
    <property type="match status" value="1"/>
</dbReference>
<keyword evidence="6 9" id="KW-1133">Transmembrane helix</keyword>
<dbReference type="InterPro" id="IPR000644">
    <property type="entry name" value="CBS_dom"/>
</dbReference>
<protein>
    <recommendedName>
        <fullName evidence="9">Magnesium transporter MgtE</fullName>
    </recommendedName>
</protein>
<feature type="transmembrane region" description="Helical" evidence="9">
    <location>
        <begin position="383"/>
        <end position="404"/>
    </location>
</feature>
<keyword evidence="9" id="KW-1003">Cell membrane</keyword>
<dbReference type="InterPro" id="IPR036739">
    <property type="entry name" value="SLC41_membr_dom_sf"/>
</dbReference>
<comment type="similarity">
    <text evidence="2 9">Belongs to the SLC41A transporter family.</text>
</comment>
<name>A0A172Y634_9CAUL</name>
<dbReference type="GO" id="GO:0005886">
    <property type="term" value="C:plasma membrane"/>
    <property type="evidence" value="ECO:0007669"/>
    <property type="project" value="UniProtKB-SubCell"/>
</dbReference>
<feature type="transmembrane region" description="Helical" evidence="9">
    <location>
        <begin position="448"/>
        <end position="471"/>
    </location>
</feature>
<evidence type="ECO:0000256" key="9">
    <source>
        <dbReference type="RuleBase" id="RU362011"/>
    </source>
</evidence>
<dbReference type="eggNOG" id="COG2239">
    <property type="taxonomic scope" value="Bacteria"/>
</dbReference>
<feature type="transmembrane region" description="Helical" evidence="9">
    <location>
        <begin position="335"/>
        <end position="362"/>
    </location>
</feature>
<dbReference type="SUPFAM" id="SSF54631">
    <property type="entry name" value="CBS-domain pair"/>
    <property type="match status" value="1"/>
</dbReference>
<evidence type="ECO:0000256" key="6">
    <source>
        <dbReference type="ARBA" id="ARBA00022989"/>
    </source>
</evidence>
<dbReference type="PROSITE" id="PS51371">
    <property type="entry name" value="CBS"/>
    <property type="match status" value="1"/>
</dbReference>
<dbReference type="Gene3D" id="3.10.580.10">
    <property type="entry name" value="CBS-domain"/>
    <property type="match status" value="1"/>
</dbReference>
<gene>
    <name evidence="11" type="ORF">DA69_07930</name>
</gene>
<keyword evidence="12" id="KW-1185">Reference proteome</keyword>
<keyword evidence="5 9" id="KW-0460">Magnesium</keyword>
<keyword evidence="7 9" id="KW-0472">Membrane</keyword>
<dbReference type="Pfam" id="PF03448">
    <property type="entry name" value="MgtE_N"/>
    <property type="match status" value="1"/>
</dbReference>
<evidence type="ECO:0000256" key="1">
    <source>
        <dbReference type="ARBA" id="ARBA00004141"/>
    </source>
</evidence>
<dbReference type="SMART" id="SM00116">
    <property type="entry name" value="CBS"/>
    <property type="match status" value="1"/>
</dbReference>
<dbReference type="EMBL" id="CP015614">
    <property type="protein sequence ID" value="ANF54673.1"/>
    <property type="molecule type" value="Genomic_DNA"/>
</dbReference>
<dbReference type="InterPro" id="IPR006668">
    <property type="entry name" value="Mg_transptr_MgtE_intracell_dom"/>
</dbReference>
<dbReference type="GO" id="GO:0046872">
    <property type="term" value="F:metal ion binding"/>
    <property type="evidence" value="ECO:0007669"/>
    <property type="project" value="UniProtKB-KW"/>
</dbReference>
<comment type="subcellular location">
    <subcellularLocation>
        <location evidence="9">Cell membrane</location>
        <topology evidence="9">Multi-pass membrane protein</topology>
    </subcellularLocation>
    <subcellularLocation>
        <location evidence="1">Membrane</location>
        <topology evidence="1">Multi-pass membrane protein</topology>
    </subcellularLocation>
</comment>
<dbReference type="Pfam" id="PF00571">
    <property type="entry name" value="CBS"/>
    <property type="match status" value="1"/>
</dbReference>
<accession>A0A172Y634</accession>
<evidence type="ECO:0000256" key="2">
    <source>
        <dbReference type="ARBA" id="ARBA00009749"/>
    </source>
</evidence>
<dbReference type="OrthoDB" id="9790355at2"/>
<keyword evidence="9" id="KW-0479">Metal-binding</keyword>
<keyword evidence="4 9" id="KW-0812">Transmembrane</keyword>
<dbReference type="InterPro" id="IPR038076">
    <property type="entry name" value="MgtE_N_sf"/>
</dbReference>